<dbReference type="KEGG" id="pth:PTH_1194"/>
<dbReference type="Pfam" id="PF00348">
    <property type="entry name" value="polyprenyl_synt"/>
    <property type="match status" value="1"/>
</dbReference>
<dbReference type="InterPro" id="IPR053378">
    <property type="entry name" value="Prenyl_diphosphate_synthase"/>
</dbReference>
<dbReference type="AlphaFoldDB" id="A5D2Z4"/>
<dbReference type="InterPro" id="IPR000092">
    <property type="entry name" value="Polyprenyl_synt"/>
</dbReference>
<dbReference type="HOGENOM" id="CLU_014015_0_0_9"/>
<evidence type="ECO:0000313" key="14">
    <source>
        <dbReference type="Proteomes" id="UP000006556"/>
    </source>
</evidence>
<evidence type="ECO:0000256" key="10">
    <source>
        <dbReference type="ARBA" id="ARBA00032873"/>
    </source>
</evidence>
<dbReference type="FunFam" id="1.10.600.10:FF:000001">
    <property type="entry name" value="Geranylgeranyl diphosphate synthase"/>
    <property type="match status" value="1"/>
</dbReference>
<dbReference type="Gene3D" id="1.10.600.10">
    <property type="entry name" value="Farnesyl Diphosphate Synthase"/>
    <property type="match status" value="1"/>
</dbReference>
<evidence type="ECO:0000256" key="11">
    <source>
        <dbReference type="ARBA" id="ARBA00049399"/>
    </source>
</evidence>
<dbReference type="PANTHER" id="PTHR43281">
    <property type="entry name" value="FARNESYL DIPHOSPHATE SYNTHASE"/>
    <property type="match status" value="1"/>
</dbReference>
<evidence type="ECO:0000256" key="5">
    <source>
        <dbReference type="ARBA" id="ARBA00022679"/>
    </source>
</evidence>
<dbReference type="EC" id="2.5.1.10" evidence="3"/>
<dbReference type="PROSITE" id="PS00444">
    <property type="entry name" value="POLYPRENYL_SYNTHASE_2"/>
    <property type="match status" value="1"/>
</dbReference>
<dbReference type="SFLD" id="SFLDG01017">
    <property type="entry name" value="Polyprenyl_Transferase_Like"/>
    <property type="match status" value="1"/>
</dbReference>
<dbReference type="NCBIfam" id="NF045485">
    <property type="entry name" value="FPPsyn"/>
    <property type="match status" value="1"/>
</dbReference>
<dbReference type="SFLD" id="SFLDS00005">
    <property type="entry name" value="Isoprenoid_Synthase_Type_I"/>
    <property type="match status" value="1"/>
</dbReference>
<dbReference type="GO" id="GO:0005737">
    <property type="term" value="C:cytoplasm"/>
    <property type="evidence" value="ECO:0007669"/>
    <property type="project" value="UniProtKB-ARBA"/>
</dbReference>
<protein>
    <recommendedName>
        <fullName evidence="4">Farnesyl diphosphate synthase</fullName>
        <ecNumber evidence="3">2.5.1.10</ecNumber>
    </recommendedName>
    <alternativeName>
        <fullName evidence="10">(2E,6E)-farnesyl diphosphate synthase</fullName>
    </alternativeName>
    <alternativeName>
        <fullName evidence="9">Geranyltranstransferase</fullName>
    </alternativeName>
</protein>
<dbReference type="PANTHER" id="PTHR43281:SF1">
    <property type="entry name" value="FARNESYL DIPHOSPHATE SYNTHASE"/>
    <property type="match status" value="1"/>
</dbReference>
<evidence type="ECO:0000256" key="9">
    <source>
        <dbReference type="ARBA" id="ARBA00032380"/>
    </source>
</evidence>
<evidence type="ECO:0000256" key="12">
    <source>
        <dbReference type="RuleBase" id="RU004466"/>
    </source>
</evidence>
<dbReference type="eggNOG" id="COG0142">
    <property type="taxonomic scope" value="Bacteria"/>
</dbReference>
<evidence type="ECO:0000256" key="1">
    <source>
        <dbReference type="ARBA" id="ARBA00001946"/>
    </source>
</evidence>
<keyword evidence="8" id="KW-0414">Isoprene biosynthesis</keyword>
<dbReference type="GO" id="GO:0046872">
    <property type="term" value="F:metal ion binding"/>
    <property type="evidence" value="ECO:0007669"/>
    <property type="project" value="UniProtKB-KW"/>
</dbReference>
<sequence>MMNFKEELKKKAALVEEALERYLPPPDAYPPLIHHAMRYSVLGGGKRLRPALVMAGAEAVGGNAADVLPAACAVELIHTYSLVHDDLPAMDNDDYRRGRLTNHKVYGEAAAILAGDALLTLAFELLANNDRARPENIVRVIREAAAAAGTMGLIGGQVVDTFSAGKEIDESTLEYIHRHKTGALYRFSVRAGAMLAGAQEEQLASLTAYAEHLGLAFQIKDDILDVEGDEKKIGKPVGSDVRNRKSTYPSLFGMEYSRKKARQAVEMAKAALQPFGGEADFLRMLAQFVIDRDF</sequence>
<comment type="similarity">
    <text evidence="2 12">Belongs to the FPP/GGPP synthase family.</text>
</comment>
<keyword evidence="7" id="KW-0460">Magnesium</keyword>
<dbReference type="GO" id="GO:0016114">
    <property type="term" value="P:terpenoid biosynthetic process"/>
    <property type="evidence" value="ECO:0007669"/>
    <property type="project" value="UniProtKB-ARBA"/>
</dbReference>
<proteinExistence type="inferred from homology"/>
<keyword evidence="5 12" id="KW-0808">Transferase</keyword>
<dbReference type="InterPro" id="IPR008949">
    <property type="entry name" value="Isoprenoid_synthase_dom_sf"/>
</dbReference>
<evidence type="ECO:0000313" key="13">
    <source>
        <dbReference type="EMBL" id="BAF59375.1"/>
    </source>
</evidence>
<gene>
    <name evidence="13" type="primary">IspA</name>
    <name evidence="13" type="ordered locus">PTH_1194</name>
</gene>
<evidence type="ECO:0000256" key="2">
    <source>
        <dbReference type="ARBA" id="ARBA00006706"/>
    </source>
</evidence>
<dbReference type="Proteomes" id="UP000006556">
    <property type="component" value="Chromosome"/>
</dbReference>
<dbReference type="STRING" id="370438.PTH_1194"/>
<organism evidence="13 14">
    <name type="scientific">Pelotomaculum thermopropionicum (strain DSM 13744 / JCM 10971 / SI)</name>
    <dbReference type="NCBI Taxonomy" id="370438"/>
    <lineage>
        <taxon>Bacteria</taxon>
        <taxon>Bacillati</taxon>
        <taxon>Bacillota</taxon>
        <taxon>Clostridia</taxon>
        <taxon>Eubacteriales</taxon>
        <taxon>Desulfotomaculaceae</taxon>
        <taxon>Pelotomaculum</taxon>
    </lineage>
</organism>
<dbReference type="GO" id="GO:0004337">
    <property type="term" value="F:(2E,6E)-farnesyl diphosphate synthase activity"/>
    <property type="evidence" value="ECO:0007669"/>
    <property type="project" value="UniProtKB-EC"/>
</dbReference>
<evidence type="ECO:0000256" key="6">
    <source>
        <dbReference type="ARBA" id="ARBA00022723"/>
    </source>
</evidence>
<evidence type="ECO:0000256" key="3">
    <source>
        <dbReference type="ARBA" id="ARBA00012439"/>
    </source>
</evidence>
<comment type="cofactor">
    <cofactor evidence="1">
        <name>Mg(2+)</name>
        <dbReference type="ChEBI" id="CHEBI:18420"/>
    </cofactor>
</comment>
<dbReference type="CDD" id="cd00685">
    <property type="entry name" value="Trans_IPPS_HT"/>
    <property type="match status" value="1"/>
</dbReference>
<evidence type="ECO:0000256" key="4">
    <source>
        <dbReference type="ARBA" id="ARBA00015100"/>
    </source>
</evidence>
<keyword evidence="6" id="KW-0479">Metal-binding</keyword>
<name>A5D2Z4_PELTS</name>
<dbReference type="InterPro" id="IPR033749">
    <property type="entry name" value="Polyprenyl_synt_CS"/>
</dbReference>
<evidence type="ECO:0000256" key="7">
    <source>
        <dbReference type="ARBA" id="ARBA00022842"/>
    </source>
</evidence>
<dbReference type="EMBL" id="AP009389">
    <property type="protein sequence ID" value="BAF59375.1"/>
    <property type="molecule type" value="Genomic_DNA"/>
</dbReference>
<reference evidence="14" key="1">
    <citation type="journal article" date="2008" name="Genome Res.">
        <title>The genome of Pelotomaculum thermopropionicum reveals niche-associated evolution in anaerobic microbiota.</title>
        <authorList>
            <person name="Kosaka T."/>
            <person name="Kato S."/>
            <person name="Shimoyama T."/>
            <person name="Ishii S."/>
            <person name="Abe T."/>
            <person name="Watanabe K."/>
        </authorList>
    </citation>
    <scope>NUCLEOTIDE SEQUENCE [LARGE SCALE GENOMIC DNA]</scope>
    <source>
        <strain evidence="14">DSM 13744 / JCM 10971 / SI</strain>
    </source>
</reference>
<comment type="catalytic activity">
    <reaction evidence="11">
        <text>isopentenyl diphosphate + (2E)-geranyl diphosphate = (2E,6E)-farnesyl diphosphate + diphosphate</text>
        <dbReference type="Rhea" id="RHEA:19361"/>
        <dbReference type="ChEBI" id="CHEBI:33019"/>
        <dbReference type="ChEBI" id="CHEBI:58057"/>
        <dbReference type="ChEBI" id="CHEBI:128769"/>
        <dbReference type="ChEBI" id="CHEBI:175763"/>
        <dbReference type="EC" id="2.5.1.10"/>
    </reaction>
</comment>
<dbReference type="SUPFAM" id="SSF48576">
    <property type="entry name" value="Terpenoid synthases"/>
    <property type="match status" value="1"/>
</dbReference>
<keyword evidence="14" id="KW-1185">Reference proteome</keyword>
<accession>A5D2Z4</accession>
<dbReference type="PROSITE" id="PS00723">
    <property type="entry name" value="POLYPRENYL_SYNTHASE_1"/>
    <property type="match status" value="1"/>
</dbReference>
<evidence type="ECO:0000256" key="8">
    <source>
        <dbReference type="ARBA" id="ARBA00023229"/>
    </source>
</evidence>